<sequence length="568" mass="64128">METLFDLTIPVRYGQEKRQVYLSSAGEEKSFFYPHVGYESAPLDGGAPWLVVTLENGKRGFLSLAGEWIATPQFDDVRAFNLHGLARVCEDGKWGIVNRSGERVIPCSYRTLTPMVEGLSIAMTQQCDFVIVNSSGEQTTIQLPHSGAFEREWFDEFSPCGIACFHRRAGNRIFTGYIDDCGAFIIPVREGYGEGFSANGVAPFSAPSGKYGLIDRAGNWVVEPVYDLISHYDSCGFCCAQRWGDEEKCEFYNSYGERTFEIETIDAPKMVNGIVRSGGKGGLYVRYVHLASGKELTPELLSYGTDFYQAGAAIVRTQDGLWGILTTQGQFIHQRRWMEPLIDLENTIVGFSASNTVIFIVSRHELEYVSTQGKTVATLLFDDVRQIAVLKNAQNQVIRLFDYQNVWMPYLFFTASPAEIYPGEALSDAVNALIATKPRPFVMVNKIGGSGAQFEGEEYDFNADEVDEDEIKFGAIITLADVYCREEEWGEYEFLESDYAGWIKRHYQDLKTRLTLLFGEPVGEWPDRYCKWRVAKRRGYLTLQHYLEYGDGDFEKQVVLYIDDNDAG</sequence>
<gene>
    <name evidence="1" type="ORF">SB6408_03308</name>
</gene>
<dbReference type="Pfam" id="PF14903">
    <property type="entry name" value="WG_beta_rep"/>
    <property type="match status" value="2"/>
</dbReference>
<dbReference type="AlphaFoldDB" id="A0A564HXL8"/>
<dbReference type="Proteomes" id="UP000318370">
    <property type="component" value="Unassembled WGS sequence"/>
</dbReference>
<proteinExistence type="predicted"/>
<accession>A0A564HXL8</accession>
<protein>
    <recommendedName>
        <fullName evidence="3">WG repeat-containing protein</fullName>
    </recommendedName>
</protein>
<dbReference type="InterPro" id="IPR032774">
    <property type="entry name" value="WG_beta_rep"/>
</dbReference>
<reference evidence="1 2" key="1">
    <citation type="submission" date="2019-07" db="EMBL/GenBank/DDBJ databases">
        <authorList>
            <person name="Brisse S."/>
            <person name="Rodrigues C."/>
            <person name="Thorpe H."/>
        </authorList>
    </citation>
    <scope>NUCLEOTIDE SEQUENCE [LARGE SCALE GENOMIC DNA]</scope>
    <source>
        <strain evidence="1">SB6408</strain>
    </source>
</reference>
<name>A0A564HXL8_9ENTR</name>
<dbReference type="EMBL" id="CABGHF010000002">
    <property type="protein sequence ID" value="VUS38000.1"/>
    <property type="molecule type" value="Genomic_DNA"/>
</dbReference>
<dbReference type="PANTHER" id="PTHR37841:SF1">
    <property type="entry name" value="DUF3298 DOMAIN-CONTAINING PROTEIN"/>
    <property type="match status" value="1"/>
</dbReference>
<dbReference type="PANTHER" id="PTHR37841">
    <property type="entry name" value="GLR2918 PROTEIN"/>
    <property type="match status" value="1"/>
</dbReference>
<evidence type="ECO:0000313" key="1">
    <source>
        <dbReference type="EMBL" id="VUS38000.1"/>
    </source>
</evidence>
<evidence type="ECO:0008006" key="3">
    <source>
        <dbReference type="Google" id="ProtNLM"/>
    </source>
</evidence>
<organism evidence="1 2">
    <name type="scientific">Klebsiella spallanzanii</name>
    <dbReference type="NCBI Taxonomy" id="2587528"/>
    <lineage>
        <taxon>Bacteria</taxon>
        <taxon>Pseudomonadati</taxon>
        <taxon>Pseudomonadota</taxon>
        <taxon>Gammaproteobacteria</taxon>
        <taxon>Enterobacterales</taxon>
        <taxon>Enterobacteriaceae</taxon>
        <taxon>Klebsiella/Raoultella group</taxon>
        <taxon>Klebsiella</taxon>
    </lineage>
</organism>
<evidence type="ECO:0000313" key="2">
    <source>
        <dbReference type="Proteomes" id="UP000318370"/>
    </source>
</evidence>